<evidence type="ECO:0000256" key="7">
    <source>
        <dbReference type="RuleBase" id="RU365023"/>
    </source>
</evidence>
<dbReference type="InterPro" id="IPR009009">
    <property type="entry name" value="RlpA-like_DPBB"/>
</dbReference>
<name>A0AAN7LHQ0_TRANT</name>
<dbReference type="Pfam" id="PF03330">
    <property type="entry name" value="DPBB_1"/>
    <property type="match status" value="1"/>
</dbReference>
<comment type="function">
    <text evidence="7">Causes loosening and extension of plant cell walls by disrupting non-covalent bonding between cellulose microfibrils and matrix glucans. No enzymatic activity has been found.</text>
</comment>
<dbReference type="PROSITE" id="PS50843">
    <property type="entry name" value="EXPANSIN_CBD"/>
    <property type="match status" value="1"/>
</dbReference>
<dbReference type="GO" id="GO:0009664">
    <property type="term" value="P:plant-type cell wall organization"/>
    <property type="evidence" value="ECO:0007669"/>
    <property type="project" value="InterPro"/>
</dbReference>
<keyword evidence="3 7" id="KW-0964">Secreted</keyword>
<evidence type="ECO:0000256" key="1">
    <source>
        <dbReference type="ARBA" id="ARBA00005392"/>
    </source>
</evidence>
<comment type="caution">
    <text evidence="10">The sequence shown here is derived from an EMBL/GenBank/DDBJ whole genome shotgun (WGS) entry which is preliminary data.</text>
</comment>
<dbReference type="GO" id="GO:0009653">
    <property type="term" value="P:anatomical structure morphogenesis"/>
    <property type="evidence" value="ECO:0007669"/>
    <property type="project" value="UniProtKB-ARBA"/>
</dbReference>
<dbReference type="InterPro" id="IPR007117">
    <property type="entry name" value="Expansin_CBD"/>
</dbReference>
<feature type="domain" description="Expansin-like CBD" evidence="9">
    <location>
        <begin position="190"/>
        <end position="269"/>
    </location>
</feature>
<evidence type="ECO:0000256" key="2">
    <source>
        <dbReference type="ARBA" id="ARBA00022512"/>
    </source>
</evidence>
<dbReference type="SUPFAM" id="SSF50685">
    <property type="entry name" value="Barwin-like endoglucanases"/>
    <property type="match status" value="1"/>
</dbReference>
<dbReference type="PANTHER" id="PTHR31867">
    <property type="entry name" value="EXPANSIN-A15"/>
    <property type="match status" value="1"/>
</dbReference>
<evidence type="ECO:0000313" key="10">
    <source>
        <dbReference type="EMBL" id="KAK4788338.1"/>
    </source>
</evidence>
<reference evidence="10 11" key="1">
    <citation type="journal article" date="2023" name="Hortic Res">
        <title>Pangenome of water caltrop reveals structural variations and asymmetric subgenome divergence after allopolyploidization.</title>
        <authorList>
            <person name="Zhang X."/>
            <person name="Chen Y."/>
            <person name="Wang L."/>
            <person name="Yuan Y."/>
            <person name="Fang M."/>
            <person name="Shi L."/>
            <person name="Lu R."/>
            <person name="Comes H.P."/>
            <person name="Ma Y."/>
            <person name="Chen Y."/>
            <person name="Huang G."/>
            <person name="Zhou Y."/>
            <person name="Zheng Z."/>
            <person name="Qiu Y."/>
        </authorList>
    </citation>
    <scope>NUCLEOTIDE SEQUENCE [LARGE SCALE GENOMIC DNA]</scope>
    <source>
        <strain evidence="10">F231</strain>
    </source>
</reference>
<organism evidence="10 11">
    <name type="scientific">Trapa natans</name>
    <name type="common">Water chestnut</name>
    <dbReference type="NCBI Taxonomy" id="22666"/>
    <lineage>
        <taxon>Eukaryota</taxon>
        <taxon>Viridiplantae</taxon>
        <taxon>Streptophyta</taxon>
        <taxon>Embryophyta</taxon>
        <taxon>Tracheophyta</taxon>
        <taxon>Spermatophyta</taxon>
        <taxon>Magnoliopsida</taxon>
        <taxon>eudicotyledons</taxon>
        <taxon>Gunneridae</taxon>
        <taxon>Pentapetalae</taxon>
        <taxon>rosids</taxon>
        <taxon>malvids</taxon>
        <taxon>Myrtales</taxon>
        <taxon>Lythraceae</taxon>
        <taxon>Trapa</taxon>
    </lineage>
</organism>
<dbReference type="GO" id="GO:0005576">
    <property type="term" value="C:extracellular region"/>
    <property type="evidence" value="ECO:0007669"/>
    <property type="project" value="InterPro"/>
</dbReference>
<evidence type="ECO:0000256" key="6">
    <source>
        <dbReference type="ARBA" id="ARBA00023316"/>
    </source>
</evidence>
<keyword evidence="6 7" id="KW-0961">Cell wall biogenesis/degradation</keyword>
<dbReference type="FunFam" id="2.60.40.760:FF:000001">
    <property type="entry name" value="Expansin"/>
    <property type="match status" value="1"/>
</dbReference>
<evidence type="ECO:0000313" key="11">
    <source>
        <dbReference type="Proteomes" id="UP001346149"/>
    </source>
</evidence>
<gene>
    <name evidence="10" type="ORF">SAY86_019657</name>
</gene>
<dbReference type="InterPro" id="IPR007112">
    <property type="entry name" value="Expansin/allergen_DPBB_dom"/>
</dbReference>
<dbReference type="PRINTS" id="PR01226">
    <property type="entry name" value="EXPANSIN"/>
</dbReference>
<proteinExistence type="inferred from homology"/>
<keyword evidence="5" id="KW-0472">Membrane</keyword>
<keyword evidence="2 7" id="KW-0134">Cell wall</keyword>
<dbReference type="EMBL" id="JAXQNO010000011">
    <property type="protein sequence ID" value="KAK4788338.1"/>
    <property type="molecule type" value="Genomic_DNA"/>
</dbReference>
<dbReference type="SMART" id="SM00837">
    <property type="entry name" value="DPBB_1"/>
    <property type="match status" value="1"/>
</dbReference>
<evidence type="ECO:0000259" key="8">
    <source>
        <dbReference type="PROSITE" id="PS50842"/>
    </source>
</evidence>
<evidence type="ECO:0000256" key="3">
    <source>
        <dbReference type="ARBA" id="ARBA00022525"/>
    </source>
</evidence>
<dbReference type="SUPFAM" id="SSF49590">
    <property type="entry name" value="PHL pollen allergen"/>
    <property type="match status" value="1"/>
</dbReference>
<dbReference type="PROSITE" id="PS50842">
    <property type="entry name" value="EXPANSIN_EG45"/>
    <property type="match status" value="1"/>
</dbReference>
<dbReference type="InterPro" id="IPR002963">
    <property type="entry name" value="Expansin"/>
</dbReference>
<evidence type="ECO:0000256" key="5">
    <source>
        <dbReference type="ARBA" id="ARBA00023136"/>
    </source>
</evidence>
<feature type="chain" id="PRO_5042663033" description="Expansin" evidence="7">
    <location>
        <begin position="20"/>
        <end position="272"/>
    </location>
</feature>
<keyword evidence="11" id="KW-1185">Reference proteome</keyword>
<comment type="subcellular location">
    <subcellularLocation>
        <location evidence="7">Secreted</location>
        <location evidence="7">Cell wall</location>
    </subcellularLocation>
    <subcellularLocation>
        <location evidence="7">Membrane</location>
        <topology evidence="7">Peripheral membrane protein</topology>
    </subcellularLocation>
</comment>
<evidence type="ECO:0000256" key="4">
    <source>
        <dbReference type="ARBA" id="ARBA00022729"/>
    </source>
</evidence>
<dbReference type="Gene3D" id="2.40.40.10">
    <property type="entry name" value="RlpA-like domain"/>
    <property type="match status" value="1"/>
</dbReference>
<evidence type="ECO:0000259" key="9">
    <source>
        <dbReference type="PROSITE" id="PS50843"/>
    </source>
</evidence>
<dbReference type="InterPro" id="IPR036908">
    <property type="entry name" value="RlpA-like_sf"/>
</dbReference>
<protein>
    <recommendedName>
        <fullName evidence="7">Expansin</fullName>
    </recommendedName>
</protein>
<comment type="similarity">
    <text evidence="1 7">Belongs to the expansin family. Expansin A subfamily.</text>
</comment>
<accession>A0AAN7LHQ0</accession>
<sequence length="272" mass="30126">MGCLQLIILLIIMVDNFRAFVAEEAIWGPATATHSRDRNTSAVTEGEWKSATATYTKEMDGSIINEGACGYGDLHRASYGKYSASLSTMLFNRGITCGACFELRCVDHIRWCLPGSPTVILTATDFCPPNYGLSADYGGWCNFPQEHFEMSEAAFAEIAERMADIVPVQYRRVKCDRNGGLRFTITGNSHFYQALVTNVGSEGELMAVKVKGSKTGWIPMARNWGQNWQCNVNLKGQPLSFEVTTSDKITLTAYNVAPANWQFGQSYEGKQF</sequence>
<dbReference type="PRINTS" id="PR01225">
    <property type="entry name" value="EXPANSNFAMLY"/>
</dbReference>
<feature type="domain" description="Expansin-like EG45" evidence="8">
    <location>
        <begin position="66"/>
        <end position="180"/>
    </location>
</feature>
<dbReference type="InterPro" id="IPR036749">
    <property type="entry name" value="Expansin_CBD_sf"/>
</dbReference>
<dbReference type="CDD" id="cd22274">
    <property type="entry name" value="DPBB_EXPA_N"/>
    <property type="match status" value="1"/>
</dbReference>
<dbReference type="Pfam" id="PF01357">
    <property type="entry name" value="Expansin_C"/>
    <property type="match status" value="1"/>
</dbReference>
<dbReference type="Proteomes" id="UP001346149">
    <property type="component" value="Unassembled WGS sequence"/>
</dbReference>
<dbReference type="AlphaFoldDB" id="A0AAN7LHQ0"/>
<feature type="signal peptide" evidence="7">
    <location>
        <begin position="1"/>
        <end position="19"/>
    </location>
</feature>
<dbReference type="Gene3D" id="2.60.40.760">
    <property type="entry name" value="Expansin, cellulose-binding-like domain"/>
    <property type="match status" value="1"/>
</dbReference>
<dbReference type="GO" id="GO:0016020">
    <property type="term" value="C:membrane"/>
    <property type="evidence" value="ECO:0007669"/>
    <property type="project" value="UniProtKB-SubCell"/>
</dbReference>
<keyword evidence="4 7" id="KW-0732">Signal</keyword>
<dbReference type="InterPro" id="IPR007118">
    <property type="entry name" value="Expan_Lol_pI"/>
</dbReference>